<dbReference type="GO" id="GO:0016491">
    <property type="term" value="F:oxidoreductase activity"/>
    <property type="evidence" value="ECO:0007669"/>
    <property type="project" value="UniProtKB-KW"/>
</dbReference>
<dbReference type="InterPro" id="IPR036812">
    <property type="entry name" value="NAD(P)_OxRdtase_dom_sf"/>
</dbReference>
<gene>
    <name evidence="3" type="ORF">LOC68_18265</name>
</gene>
<dbReference type="EMBL" id="JAJKFT010000010">
    <property type="protein sequence ID" value="MCC9630344.1"/>
    <property type="molecule type" value="Genomic_DNA"/>
</dbReference>
<feature type="domain" description="NADP-dependent oxidoreductase" evidence="2">
    <location>
        <begin position="3"/>
        <end position="85"/>
    </location>
</feature>
<dbReference type="GO" id="GO:0005829">
    <property type="term" value="C:cytosol"/>
    <property type="evidence" value="ECO:0007669"/>
    <property type="project" value="TreeGrafter"/>
</dbReference>
<dbReference type="SUPFAM" id="SSF51430">
    <property type="entry name" value="NAD(P)-linked oxidoreductase"/>
    <property type="match status" value="1"/>
</dbReference>
<sequence length="89" mass="10102">MRSRGTRDQITLINKVRYDLGQGHHDLAAARIAEVVYDSLSPLQTERINLYFSHYADLRTPVEEAMEAFDKRIQSGKVRWLGASNLVAA</sequence>
<dbReference type="AlphaFoldDB" id="A0A9X1SL50"/>
<accession>A0A9X1SL50</accession>
<reference evidence="3" key="1">
    <citation type="submission" date="2021-11" db="EMBL/GenBank/DDBJ databases">
        <title>Genome sequence.</title>
        <authorList>
            <person name="Sun Q."/>
        </authorList>
    </citation>
    <scope>NUCLEOTIDE SEQUENCE</scope>
    <source>
        <strain evidence="3">JC732</strain>
    </source>
</reference>
<dbReference type="Gene3D" id="3.20.20.100">
    <property type="entry name" value="NADP-dependent oxidoreductase domain"/>
    <property type="match status" value="1"/>
</dbReference>
<protein>
    <submittedName>
        <fullName evidence="3">Aldo/keto reductase</fullName>
    </submittedName>
</protein>
<dbReference type="PANTHER" id="PTHR43364">
    <property type="entry name" value="NADH-SPECIFIC METHYLGLYOXAL REDUCTASE-RELATED"/>
    <property type="match status" value="1"/>
</dbReference>
<dbReference type="Proteomes" id="UP001139103">
    <property type="component" value="Unassembled WGS sequence"/>
</dbReference>
<comment type="caution">
    <text evidence="3">The sequence shown here is derived from an EMBL/GenBank/DDBJ whole genome shotgun (WGS) entry which is preliminary data.</text>
</comment>
<dbReference type="Pfam" id="PF00248">
    <property type="entry name" value="Aldo_ket_red"/>
    <property type="match status" value="1"/>
</dbReference>
<keyword evidence="1" id="KW-0560">Oxidoreductase</keyword>
<dbReference type="InterPro" id="IPR023210">
    <property type="entry name" value="NADP_OxRdtase_dom"/>
</dbReference>
<evidence type="ECO:0000259" key="2">
    <source>
        <dbReference type="Pfam" id="PF00248"/>
    </source>
</evidence>
<evidence type="ECO:0000313" key="3">
    <source>
        <dbReference type="EMBL" id="MCC9630344.1"/>
    </source>
</evidence>
<proteinExistence type="predicted"/>
<organism evidence="3 4">
    <name type="scientific">Blastopirellula sediminis</name>
    <dbReference type="NCBI Taxonomy" id="2894196"/>
    <lineage>
        <taxon>Bacteria</taxon>
        <taxon>Pseudomonadati</taxon>
        <taxon>Planctomycetota</taxon>
        <taxon>Planctomycetia</taxon>
        <taxon>Pirellulales</taxon>
        <taxon>Pirellulaceae</taxon>
        <taxon>Blastopirellula</taxon>
    </lineage>
</organism>
<keyword evidence="4" id="KW-1185">Reference proteome</keyword>
<name>A0A9X1SL50_9BACT</name>
<evidence type="ECO:0000313" key="4">
    <source>
        <dbReference type="Proteomes" id="UP001139103"/>
    </source>
</evidence>
<dbReference type="InterPro" id="IPR050523">
    <property type="entry name" value="AKR_Detox_Biosynth"/>
</dbReference>
<dbReference type="PANTHER" id="PTHR43364:SF4">
    <property type="entry name" value="NAD(P)-LINKED OXIDOREDUCTASE SUPERFAMILY PROTEIN"/>
    <property type="match status" value="1"/>
</dbReference>
<evidence type="ECO:0000256" key="1">
    <source>
        <dbReference type="ARBA" id="ARBA00023002"/>
    </source>
</evidence>